<gene>
    <name evidence="1" type="ORF">K6T50_00855</name>
</gene>
<keyword evidence="2" id="KW-1185">Reference proteome</keyword>
<dbReference type="KEGG" id="hmp:K6T50_00855"/>
<dbReference type="EMBL" id="CP081958">
    <property type="protein sequence ID" value="QZP37763.1"/>
    <property type="molecule type" value="Genomic_DNA"/>
</dbReference>
<dbReference type="RefSeq" id="WP_222607571.1">
    <property type="nucleotide sequence ID" value="NZ_CP081958.1"/>
</dbReference>
<dbReference type="GeneID" id="67176647"/>
<organism evidence="1 2">
    <name type="scientific">Halobaculum magnesiiphilum</name>
    <dbReference type="NCBI Taxonomy" id="1017351"/>
    <lineage>
        <taxon>Archaea</taxon>
        <taxon>Methanobacteriati</taxon>
        <taxon>Methanobacteriota</taxon>
        <taxon>Stenosarchaea group</taxon>
        <taxon>Halobacteria</taxon>
        <taxon>Halobacteriales</taxon>
        <taxon>Haloferacaceae</taxon>
        <taxon>Halobaculum</taxon>
    </lineage>
</organism>
<evidence type="ECO:0000313" key="1">
    <source>
        <dbReference type="EMBL" id="QZP37763.1"/>
    </source>
</evidence>
<reference evidence="1 2" key="1">
    <citation type="journal article" date="2021" name="Int. J. Syst. Evol. Microbiol.">
        <title>Halobaculum halophilum sp. nov. and Halobaculum salinum sp. nov., isolated from salt lake and saline soil.</title>
        <authorList>
            <person name="Cui H.L."/>
            <person name="Shi X.W."/>
            <person name="Yin X.M."/>
            <person name="Yang X.Y."/>
            <person name="Hou J."/>
            <person name="Zhu L."/>
        </authorList>
    </citation>
    <scope>NUCLEOTIDE SEQUENCE [LARGE SCALE GENOMIC DNA]</scope>
    <source>
        <strain evidence="1 2">NBRC 109044</strain>
    </source>
</reference>
<dbReference type="Proteomes" id="UP000826254">
    <property type="component" value="Chromosome"/>
</dbReference>
<evidence type="ECO:0000313" key="2">
    <source>
        <dbReference type="Proteomes" id="UP000826254"/>
    </source>
</evidence>
<sequence length="77" mass="8869">MTPLTPEEFEDVQEEAPENADIQQFDSAEEFNTYVAADSATNTRRRYERDDRIGRYGAYLIIAVLALKGAEEYLARY</sequence>
<protein>
    <submittedName>
        <fullName evidence="1">Uncharacterized protein</fullName>
    </submittedName>
</protein>
<dbReference type="AlphaFoldDB" id="A0A8T8WDB7"/>
<name>A0A8T8WDB7_9EURY</name>
<accession>A0A8T8WDB7</accession>
<proteinExistence type="predicted"/>